<feature type="domain" description="Fibrinogen C-terminal" evidence="2">
    <location>
        <begin position="145"/>
        <end position="358"/>
    </location>
</feature>
<dbReference type="PROSITE" id="PS51406">
    <property type="entry name" value="FIBRINOGEN_C_2"/>
    <property type="match status" value="1"/>
</dbReference>
<evidence type="ECO:0000256" key="1">
    <source>
        <dbReference type="SAM" id="SignalP"/>
    </source>
</evidence>
<proteinExistence type="predicted"/>
<keyword evidence="1" id="KW-0732">Signal</keyword>
<dbReference type="Gene3D" id="3.90.215.10">
    <property type="entry name" value="Gamma Fibrinogen, chain A, domain 1"/>
    <property type="match status" value="1"/>
</dbReference>
<gene>
    <name evidence="3" type="ORF">ZHAS_00017041</name>
</gene>
<accession>A0A084WFN7</accession>
<dbReference type="PANTHER" id="PTHR19143">
    <property type="entry name" value="FIBRINOGEN/TENASCIN/ANGIOPOEITIN"/>
    <property type="match status" value="1"/>
</dbReference>
<dbReference type="SUPFAM" id="SSF56496">
    <property type="entry name" value="Fibrinogen C-terminal domain-like"/>
    <property type="match status" value="1"/>
</dbReference>
<dbReference type="Proteomes" id="UP000030765">
    <property type="component" value="Unassembled WGS sequence"/>
</dbReference>
<dbReference type="EMBL" id="KE525342">
    <property type="protein sequence ID" value="KFB49031.1"/>
    <property type="molecule type" value="Genomic_DNA"/>
</dbReference>
<dbReference type="SMART" id="SM00186">
    <property type="entry name" value="FBG"/>
    <property type="match status" value="1"/>
</dbReference>
<evidence type="ECO:0000313" key="5">
    <source>
        <dbReference type="Proteomes" id="UP000030765"/>
    </source>
</evidence>
<dbReference type="STRING" id="74873.A0A084WFN7"/>
<dbReference type="InterPro" id="IPR002181">
    <property type="entry name" value="Fibrinogen_a/b/g_C_dom"/>
</dbReference>
<dbReference type="OMA" id="CKEAPAY"/>
<dbReference type="InterPro" id="IPR036056">
    <property type="entry name" value="Fibrinogen-like_C"/>
</dbReference>
<dbReference type="GO" id="GO:0005615">
    <property type="term" value="C:extracellular space"/>
    <property type="evidence" value="ECO:0007669"/>
    <property type="project" value="TreeGrafter"/>
</dbReference>
<reference evidence="3 5" key="1">
    <citation type="journal article" date="2014" name="BMC Genomics">
        <title>Genome sequence of Anopheles sinensis provides insight into genetics basis of mosquito competence for malaria parasites.</title>
        <authorList>
            <person name="Zhou D."/>
            <person name="Zhang D."/>
            <person name="Ding G."/>
            <person name="Shi L."/>
            <person name="Hou Q."/>
            <person name="Ye Y."/>
            <person name="Xu Y."/>
            <person name="Zhou H."/>
            <person name="Xiong C."/>
            <person name="Li S."/>
            <person name="Yu J."/>
            <person name="Hong S."/>
            <person name="Yu X."/>
            <person name="Zou P."/>
            <person name="Chen C."/>
            <person name="Chang X."/>
            <person name="Wang W."/>
            <person name="Lv Y."/>
            <person name="Sun Y."/>
            <person name="Ma L."/>
            <person name="Shen B."/>
            <person name="Zhu C."/>
        </authorList>
    </citation>
    <scope>NUCLEOTIDE SEQUENCE [LARGE SCALE GENOMIC DNA]</scope>
</reference>
<evidence type="ECO:0000259" key="2">
    <source>
        <dbReference type="PROSITE" id="PS51406"/>
    </source>
</evidence>
<dbReference type="Pfam" id="PF00147">
    <property type="entry name" value="Fibrinogen_C"/>
    <property type="match status" value="1"/>
</dbReference>
<dbReference type="OrthoDB" id="6145874at2759"/>
<dbReference type="AlphaFoldDB" id="A0A084WFN7"/>
<organism evidence="3">
    <name type="scientific">Anopheles sinensis</name>
    <name type="common">Mosquito</name>
    <dbReference type="NCBI Taxonomy" id="74873"/>
    <lineage>
        <taxon>Eukaryota</taxon>
        <taxon>Metazoa</taxon>
        <taxon>Ecdysozoa</taxon>
        <taxon>Arthropoda</taxon>
        <taxon>Hexapoda</taxon>
        <taxon>Insecta</taxon>
        <taxon>Pterygota</taxon>
        <taxon>Neoptera</taxon>
        <taxon>Endopterygota</taxon>
        <taxon>Diptera</taxon>
        <taxon>Nematocera</taxon>
        <taxon>Culicoidea</taxon>
        <taxon>Culicidae</taxon>
        <taxon>Anophelinae</taxon>
        <taxon>Anopheles</taxon>
    </lineage>
</organism>
<dbReference type="VEuPathDB" id="VectorBase:ASIS020530"/>
<dbReference type="VEuPathDB" id="VectorBase:ASIC017041"/>
<dbReference type="InterPro" id="IPR050373">
    <property type="entry name" value="Fibrinogen_C-term_domain"/>
</dbReference>
<keyword evidence="5" id="KW-1185">Reference proteome</keyword>
<name>A0A084WFN7_ANOSI</name>
<evidence type="ECO:0000313" key="3">
    <source>
        <dbReference type="EMBL" id="KFB49031.1"/>
    </source>
</evidence>
<dbReference type="EMBL" id="ATLV01023378">
    <property type="status" value="NOT_ANNOTATED_CDS"/>
    <property type="molecule type" value="Genomic_DNA"/>
</dbReference>
<dbReference type="EnsemblMetazoa" id="ASIC017041-RA">
    <property type="protein sequence ID" value="ASIC017041-PA"/>
    <property type="gene ID" value="ASIC017041"/>
</dbReference>
<dbReference type="CDD" id="cd00087">
    <property type="entry name" value="FReD"/>
    <property type="match status" value="1"/>
</dbReference>
<dbReference type="PANTHER" id="PTHR19143:SF327">
    <property type="entry name" value="FI21813P1-RELATED"/>
    <property type="match status" value="1"/>
</dbReference>
<protein>
    <submittedName>
        <fullName evidence="3">AGAP011197-PA-like protein</fullName>
    </submittedName>
    <submittedName>
        <fullName evidence="4">Fibrinogen C-terminal domain-containing protein</fullName>
    </submittedName>
</protein>
<feature type="signal peptide" evidence="1">
    <location>
        <begin position="1"/>
        <end position="27"/>
    </location>
</feature>
<dbReference type="InterPro" id="IPR014716">
    <property type="entry name" value="Fibrinogen_a/b/g_C_1"/>
</dbReference>
<reference evidence="4" key="2">
    <citation type="submission" date="2020-05" db="UniProtKB">
        <authorList>
            <consortium name="EnsemblMetazoa"/>
        </authorList>
    </citation>
    <scope>IDENTIFICATION</scope>
</reference>
<sequence>MYHPNAGRLVTLLSGVVLVWQISSGSAEEVSVAESVAGYGFEVMMAKLDFLQYKLYEIELGMKERDEEATERLTKLEDAISGIQWAISTHDRDAAHNLTVLHAQSQKILAQQTACANHEKMRQEIAQLTKNAAILRNYTSIAGNSRKVTTFKSCKEAPAYKSGVYTIQLAEMEDKFDAICEQYSFGGGWLVVQFRFNGSVSFYRNWTEYQHEFGSLDHEFWIGLEKIYRLTSRRPHEIVIEIKDFDGNWRYACYDEFEIGSSSEQYVLKKLGAYNGTAGNGMFKGKGMGFSTYDKDNDKDSGKNIALTYRGAWWYDYTLDTNLNGKYMNATDMSSMSWFHYKGNFQGLAYSRIMIREV</sequence>
<evidence type="ECO:0000313" key="4">
    <source>
        <dbReference type="EnsemblMetazoa" id="ASIC017041-PA"/>
    </source>
</evidence>
<feature type="chain" id="PRO_5001784655" evidence="1">
    <location>
        <begin position="28"/>
        <end position="358"/>
    </location>
</feature>